<reference evidence="8" key="1">
    <citation type="submission" date="2014-08" db="EMBL/GenBank/DDBJ databases">
        <authorList>
            <person name="Sharma Rahul"/>
            <person name="Thines Marco"/>
        </authorList>
    </citation>
    <scope>NUCLEOTIDE SEQUENCE</scope>
</reference>
<dbReference type="Pfam" id="PF01408">
    <property type="entry name" value="GFO_IDH_MocA"/>
    <property type="match status" value="1"/>
</dbReference>
<evidence type="ECO:0000256" key="4">
    <source>
        <dbReference type="ARBA" id="ARBA00042988"/>
    </source>
</evidence>
<protein>
    <recommendedName>
        <fullName evidence="3">D-xylose 1-dehydrogenase (NADP(+), D-xylono-1,5-lactone-forming)</fullName>
        <ecNumber evidence="3">1.1.1.179</ecNumber>
    </recommendedName>
    <alternativeName>
        <fullName evidence="4">D-xylose-NADP dehydrogenase</fullName>
    </alternativeName>
</protein>
<evidence type="ECO:0000256" key="2">
    <source>
        <dbReference type="ARBA" id="ARBA00023002"/>
    </source>
</evidence>
<proteinExistence type="inferred from homology"/>
<dbReference type="Gene3D" id="3.30.360.10">
    <property type="entry name" value="Dihydrodipicolinate Reductase, domain 2"/>
    <property type="match status" value="1"/>
</dbReference>
<dbReference type="Gene3D" id="3.40.50.720">
    <property type="entry name" value="NAD(P)-binding Rossmann-like Domain"/>
    <property type="match status" value="1"/>
</dbReference>
<dbReference type="GO" id="GO:0047837">
    <property type="term" value="F:D-xylose 1-dehydrogenase (NADP+) activity"/>
    <property type="evidence" value="ECO:0007669"/>
    <property type="project" value="UniProtKB-EC"/>
</dbReference>
<evidence type="ECO:0000259" key="6">
    <source>
        <dbReference type="Pfam" id="PF01408"/>
    </source>
</evidence>
<comment type="similarity">
    <text evidence="1">Belongs to the Gfo/Idh/MocA family.</text>
</comment>
<evidence type="ECO:0000259" key="7">
    <source>
        <dbReference type="Pfam" id="PF22725"/>
    </source>
</evidence>
<dbReference type="InterPro" id="IPR036291">
    <property type="entry name" value="NAD(P)-bd_dom_sf"/>
</dbReference>
<keyword evidence="2" id="KW-0560">Oxidoreductase</keyword>
<evidence type="ECO:0000256" key="3">
    <source>
        <dbReference type="ARBA" id="ARBA00038984"/>
    </source>
</evidence>
<comment type="catalytic activity">
    <reaction evidence="5">
        <text>D-xylose + NADP(+) = D-xylono-1,5-lactone + NADPH + H(+)</text>
        <dbReference type="Rhea" id="RHEA:22000"/>
        <dbReference type="ChEBI" id="CHEBI:15378"/>
        <dbReference type="ChEBI" id="CHEBI:15867"/>
        <dbReference type="ChEBI" id="CHEBI:53455"/>
        <dbReference type="ChEBI" id="CHEBI:57783"/>
        <dbReference type="ChEBI" id="CHEBI:58349"/>
        <dbReference type="EC" id="1.1.1.179"/>
    </reaction>
</comment>
<dbReference type="GO" id="GO:0000166">
    <property type="term" value="F:nucleotide binding"/>
    <property type="evidence" value="ECO:0007669"/>
    <property type="project" value="InterPro"/>
</dbReference>
<dbReference type="EMBL" id="LN483166">
    <property type="protein sequence ID" value="CED84884.1"/>
    <property type="molecule type" value="Genomic_DNA"/>
</dbReference>
<dbReference type="AlphaFoldDB" id="A0A0F7SVZ3"/>
<dbReference type="PANTHER" id="PTHR22604">
    <property type="entry name" value="OXIDOREDUCTASES"/>
    <property type="match status" value="1"/>
</dbReference>
<dbReference type="EC" id="1.1.1.179" evidence="3"/>
<dbReference type="PANTHER" id="PTHR22604:SF105">
    <property type="entry name" value="TRANS-1,2-DIHYDROBENZENE-1,2-DIOL DEHYDROGENASE"/>
    <property type="match status" value="1"/>
</dbReference>
<feature type="domain" description="GFO/IDH/MocA-like oxidoreductase" evidence="7">
    <location>
        <begin position="154"/>
        <end position="278"/>
    </location>
</feature>
<dbReference type="InterPro" id="IPR055170">
    <property type="entry name" value="GFO_IDH_MocA-like_dom"/>
</dbReference>
<dbReference type="SUPFAM" id="SSF51735">
    <property type="entry name" value="NAD(P)-binding Rossmann-fold domains"/>
    <property type="match status" value="1"/>
</dbReference>
<dbReference type="SUPFAM" id="SSF55347">
    <property type="entry name" value="Glyceraldehyde-3-phosphate dehydrogenase-like, C-terminal domain"/>
    <property type="match status" value="1"/>
</dbReference>
<evidence type="ECO:0000313" key="8">
    <source>
        <dbReference type="EMBL" id="CED84884.1"/>
    </source>
</evidence>
<sequence>MSNPSSTNSYTVKWGIISTGLIAESFVKDIQLNPAERGTTDIAHKITAVASRSLDKAQSFIEQHIVDKDTVTPYGTYQDLFDDPNVQCVYIGTPHPQHYENVKDALNAGKNVLCEKPFTISAKQATELFALAKQKELFVMEAVWTRFQPIVEPAQKVVFGGEIGEIKRIDSRFDKDFGDLPHEHRLLNPSLAGGALFDLGPYSFLWPTLFLFQHPKNGRTPPTDISPSIIFDPRTGVDGITSYIMKYEKLGAQATVSCSISTPTAPNSIVVTGTLGTLTLHGISCYPNSFTIHLFATDHSPEKSTTRNYPITSGRGMHWQADAVGRCLRDGKLEEEKMKWEETEMQQKVFDEVRIGGGWNWSLTE</sequence>
<name>A0A0F7SVZ3_PHARH</name>
<accession>A0A0F7SVZ3</accession>
<dbReference type="InterPro" id="IPR000683">
    <property type="entry name" value="Gfo/Idh/MocA-like_OxRdtase_N"/>
</dbReference>
<dbReference type="InterPro" id="IPR050984">
    <property type="entry name" value="Gfo/Idh/MocA_domain"/>
</dbReference>
<organism evidence="8">
    <name type="scientific">Phaffia rhodozyma</name>
    <name type="common">Yeast</name>
    <name type="synonym">Xanthophyllomyces dendrorhous</name>
    <dbReference type="NCBI Taxonomy" id="264483"/>
    <lineage>
        <taxon>Eukaryota</taxon>
        <taxon>Fungi</taxon>
        <taxon>Dikarya</taxon>
        <taxon>Basidiomycota</taxon>
        <taxon>Agaricomycotina</taxon>
        <taxon>Tremellomycetes</taxon>
        <taxon>Cystofilobasidiales</taxon>
        <taxon>Mrakiaceae</taxon>
        <taxon>Phaffia</taxon>
    </lineage>
</organism>
<feature type="domain" description="Gfo/Idh/MocA-like oxidoreductase N-terminal" evidence="6">
    <location>
        <begin position="13"/>
        <end position="140"/>
    </location>
</feature>
<evidence type="ECO:0000256" key="1">
    <source>
        <dbReference type="ARBA" id="ARBA00010928"/>
    </source>
</evidence>
<evidence type="ECO:0000256" key="5">
    <source>
        <dbReference type="ARBA" id="ARBA00049233"/>
    </source>
</evidence>
<dbReference type="Pfam" id="PF22725">
    <property type="entry name" value="GFO_IDH_MocA_C3"/>
    <property type="match status" value="1"/>
</dbReference>